<dbReference type="HOGENOM" id="CLU_1662575_0_0_1"/>
<sequence length="159" mass="18742">MENDEEVENVDNEYLLHSNDESLLSNDTQLLIMNNETSLNNEDSLQTPDALPSCPDNRIKHKRKLEESQAEKDMSMLVSQLINEKPNHVIEKKEELGEVTKEWRNYNNFFADKVAKIKSKSIKDDVRFQMEQLLYETGKKEKEKSKIRKKKEENWLNKA</sequence>
<name>E9GT22_DAPPU</name>
<dbReference type="OrthoDB" id="10438010at2759"/>
<gene>
    <name evidence="2" type="ORF">DAPPUDRAFT_321573</name>
</gene>
<dbReference type="AlphaFoldDB" id="E9GT22"/>
<evidence type="ECO:0000313" key="3">
    <source>
        <dbReference type="Proteomes" id="UP000000305"/>
    </source>
</evidence>
<keyword evidence="3" id="KW-1185">Reference proteome</keyword>
<feature type="region of interest" description="Disordered" evidence="1">
    <location>
        <begin position="139"/>
        <end position="159"/>
    </location>
</feature>
<protein>
    <submittedName>
        <fullName evidence="2">Uncharacterized protein</fullName>
    </submittedName>
</protein>
<evidence type="ECO:0000256" key="1">
    <source>
        <dbReference type="SAM" id="MobiDB-lite"/>
    </source>
</evidence>
<dbReference type="Proteomes" id="UP000000305">
    <property type="component" value="Unassembled WGS sequence"/>
</dbReference>
<evidence type="ECO:0000313" key="2">
    <source>
        <dbReference type="EMBL" id="EFX77295.1"/>
    </source>
</evidence>
<dbReference type="InParanoid" id="E9GT22"/>
<proteinExistence type="predicted"/>
<accession>E9GT22</accession>
<reference evidence="2 3" key="1">
    <citation type="journal article" date="2011" name="Science">
        <title>The ecoresponsive genome of Daphnia pulex.</title>
        <authorList>
            <person name="Colbourne J.K."/>
            <person name="Pfrender M.E."/>
            <person name="Gilbert D."/>
            <person name="Thomas W.K."/>
            <person name="Tucker A."/>
            <person name="Oakley T.H."/>
            <person name="Tokishita S."/>
            <person name="Aerts A."/>
            <person name="Arnold G.J."/>
            <person name="Basu M.K."/>
            <person name="Bauer D.J."/>
            <person name="Caceres C.E."/>
            <person name="Carmel L."/>
            <person name="Casola C."/>
            <person name="Choi J.H."/>
            <person name="Detter J.C."/>
            <person name="Dong Q."/>
            <person name="Dusheyko S."/>
            <person name="Eads B.D."/>
            <person name="Frohlich T."/>
            <person name="Geiler-Samerotte K.A."/>
            <person name="Gerlach D."/>
            <person name="Hatcher P."/>
            <person name="Jogdeo S."/>
            <person name="Krijgsveld J."/>
            <person name="Kriventseva E.V."/>
            <person name="Kultz D."/>
            <person name="Laforsch C."/>
            <person name="Lindquist E."/>
            <person name="Lopez J."/>
            <person name="Manak J.R."/>
            <person name="Muller J."/>
            <person name="Pangilinan J."/>
            <person name="Patwardhan R.P."/>
            <person name="Pitluck S."/>
            <person name="Pritham E.J."/>
            <person name="Rechtsteiner A."/>
            <person name="Rho M."/>
            <person name="Rogozin I.B."/>
            <person name="Sakarya O."/>
            <person name="Salamov A."/>
            <person name="Schaack S."/>
            <person name="Shapiro H."/>
            <person name="Shiga Y."/>
            <person name="Skalitzky C."/>
            <person name="Smith Z."/>
            <person name="Souvorov A."/>
            <person name="Sung W."/>
            <person name="Tang Z."/>
            <person name="Tsuchiya D."/>
            <person name="Tu H."/>
            <person name="Vos H."/>
            <person name="Wang M."/>
            <person name="Wolf Y.I."/>
            <person name="Yamagata H."/>
            <person name="Yamada T."/>
            <person name="Ye Y."/>
            <person name="Shaw J.R."/>
            <person name="Andrews J."/>
            <person name="Crease T.J."/>
            <person name="Tang H."/>
            <person name="Lucas S.M."/>
            <person name="Robertson H.M."/>
            <person name="Bork P."/>
            <person name="Koonin E.V."/>
            <person name="Zdobnov E.M."/>
            <person name="Grigoriev I.V."/>
            <person name="Lynch M."/>
            <person name="Boore J.L."/>
        </authorList>
    </citation>
    <scope>NUCLEOTIDE SEQUENCE [LARGE SCALE GENOMIC DNA]</scope>
</reference>
<organism evidence="2 3">
    <name type="scientific">Daphnia pulex</name>
    <name type="common">Water flea</name>
    <dbReference type="NCBI Taxonomy" id="6669"/>
    <lineage>
        <taxon>Eukaryota</taxon>
        <taxon>Metazoa</taxon>
        <taxon>Ecdysozoa</taxon>
        <taxon>Arthropoda</taxon>
        <taxon>Crustacea</taxon>
        <taxon>Branchiopoda</taxon>
        <taxon>Diplostraca</taxon>
        <taxon>Cladocera</taxon>
        <taxon>Anomopoda</taxon>
        <taxon>Daphniidae</taxon>
        <taxon>Daphnia</taxon>
    </lineage>
</organism>
<dbReference type="KEGG" id="dpx:DAPPUDRAFT_321573"/>
<dbReference type="EMBL" id="GL732563">
    <property type="protein sequence ID" value="EFX77295.1"/>
    <property type="molecule type" value="Genomic_DNA"/>
</dbReference>